<accession>A0A914EKX4</accession>
<dbReference type="Proteomes" id="UP000887540">
    <property type="component" value="Unplaced"/>
</dbReference>
<reference evidence="2" key="1">
    <citation type="submission" date="2022-11" db="UniProtKB">
        <authorList>
            <consortium name="WormBaseParasite"/>
        </authorList>
    </citation>
    <scope>IDENTIFICATION</scope>
</reference>
<name>A0A914EKX4_9BILA</name>
<evidence type="ECO:0000313" key="2">
    <source>
        <dbReference type="WBParaSite" id="ACRNAN_scaffold8665.g32853.t1"/>
    </source>
</evidence>
<proteinExistence type="predicted"/>
<dbReference type="WBParaSite" id="ACRNAN_scaffold8665.g32853.t1">
    <property type="protein sequence ID" value="ACRNAN_scaffold8665.g32853.t1"/>
    <property type="gene ID" value="ACRNAN_scaffold8665.g32853"/>
</dbReference>
<dbReference type="AlphaFoldDB" id="A0A914EKX4"/>
<evidence type="ECO:0000313" key="1">
    <source>
        <dbReference type="Proteomes" id="UP000887540"/>
    </source>
</evidence>
<protein>
    <submittedName>
        <fullName evidence="2">Uncharacterized protein</fullName>
    </submittedName>
</protein>
<organism evidence="1 2">
    <name type="scientific">Acrobeloides nanus</name>
    <dbReference type="NCBI Taxonomy" id="290746"/>
    <lineage>
        <taxon>Eukaryota</taxon>
        <taxon>Metazoa</taxon>
        <taxon>Ecdysozoa</taxon>
        <taxon>Nematoda</taxon>
        <taxon>Chromadorea</taxon>
        <taxon>Rhabditida</taxon>
        <taxon>Tylenchina</taxon>
        <taxon>Cephalobomorpha</taxon>
        <taxon>Cephaloboidea</taxon>
        <taxon>Cephalobidae</taxon>
        <taxon>Acrobeloides</taxon>
    </lineage>
</organism>
<keyword evidence="1" id="KW-1185">Reference proteome</keyword>
<sequence>MLFFYTKRISFDEQRRLSFANQQSTFYKNAIFFGSRAMDNGANPGFSTPIIEPCSPIMTTLWVSEFNAKWVLIAKTSVGFRAFQNGTCYSTNVTEGVSSNTG</sequence>